<sequence length="254" mass="28684">MFSLFGLTAGILYWQADTLLQIVTAYCGSSIPSLLFLSSVLLRRINKSLEIRRLDSSENVGHSYEHVIQTFLSTSAACALPVIACSTLTYFMVMTSYNLWRFFVVTVISLVMNQTWIAVYTMVVYITKSNALAIAILGGFSGGFIVTRDQMPFGYNLLFYINPQFYGFSAITKVLLQNVHLECEYESTLNCISTDGNAVLARFCFDSVNPYGHLVIMLCMTVLCLLFSWLLCDARSSRQRHCTMDYACQTKHRK</sequence>
<feature type="transmembrane region" description="Helical" evidence="1">
    <location>
        <begin position="131"/>
        <end position="147"/>
    </location>
</feature>
<keyword evidence="1" id="KW-1133">Transmembrane helix</keyword>
<keyword evidence="3" id="KW-1185">Reference proteome</keyword>
<evidence type="ECO:0000313" key="2">
    <source>
        <dbReference type="EMBL" id="KAJ7380356.1"/>
    </source>
</evidence>
<evidence type="ECO:0008006" key="4">
    <source>
        <dbReference type="Google" id="ProtNLM"/>
    </source>
</evidence>
<dbReference type="Proteomes" id="UP001163046">
    <property type="component" value="Unassembled WGS sequence"/>
</dbReference>
<protein>
    <recommendedName>
        <fullName evidence="4">ABC-2 type transporter domain-containing protein</fullName>
    </recommendedName>
</protein>
<reference evidence="2" key="1">
    <citation type="submission" date="2023-01" db="EMBL/GenBank/DDBJ databases">
        <title>Genome assembly of the deep-sea coral Lophelia pertusa.</title>
        <authorList>
            <person name="Herrera S."/>
            <person name="Cordes E."/>
        </authorList>
    </citation>
    <scope>NUCLEOTIDE SEQUENCE</scope>
    <source>
        <strain evidence="2">USNM1676648</strain>
        <tissue evidence="2">Polyp</tissue>
    </source>
</reference>
<feature type="transmembrane region" description="Helical" evidence="1">
    <location>
        <begin position="71"/>
        <end position="93"/>
    </location>
</feature>
<gene>
    <name evidence="2" type="ORF">OS493_008808</name>
</gene>
<accession>A0A9W9ZES2</accession>
<keyword evidence="1" id="KW-0472">Membrane</keyword>
<feature type="transmembrane region" description="Helical" evidence="1">
    <location>
        <begin position="211"/>
        <end position="231"/>
    </location>
</feature>
<dbReference type="AlphaFoldDB" id="A0A9W9ZES2"/>
<feature type="transmembrane region" description="Helical" evidence="1">
    <location>
        <begin position="20"/>
        <end position="42"/>
    </location>
</feature>
<proteinExistence type="predicted"/>
<dbReference type="OrthoDB" id="5958642at2759"/>
<organism evidence="2 3">
    <name type="scientific">Desmophyllum pertusum</name>
    <dbReference type="NCBI Taxonomy" id="174260"/>
    <lineage>
        <taxon>Eukaryota</taxon>
        <taxon>Metazoa</taxon>
        <taxon>Cnidaria</taxon>
        <taxon>Anthozoa</taxon>
        <taxon>Hexacorallia</taxon>
        <taxon>Scleractinia</taxon>
        <taxon>Caryophylliina</taxon>
        <taxon>Caryophylliidae</taxon>
        <taxon>Desmophyllum</taxon>
    </lineage>
</organism>
<dbReference type="EMBL" id="MU826353">
    <property type="protein sequence ID" value="KAJ7380356.1"/>
    <property type="molecule type" value="Genomic_DNA"/>
</dbReference>
<evidence type="ECO:0000256" key="1">
    <source>
        <dbReference type="SAM" id="Phobius"/>
    </source>
</evidence>
<comment type="caution">
    <text evidence="2">The sequence shown here is derived from an EMBL/GenBank/DDBJ whole genome shotgun (WGS) entry which is preliminary data.</text>
</comment>
<keyword evidence="1" id="KW-0812">Transmembrane</keyword>
<evidence type="ECO:0000313" key="3">
    <source>
        <dbReference type="Proteomes" id="UP001163046"/>
    </source>
</evidence>
<name>A0A9W9ZES2_9CNID</name>
<feature type="transmembrane region" description="Helical" evidence="1">
    <location>
        <begin position="99"/>
        <end position="119"/>
    </location>
</feature>